<proteinExistence type="predicted"/>
<keyword evidence="1 2" id="KW-0175">Coiled coil</keyword>
<dbReference type="STRING" id="240176.D6RNP9"/>
<dbReference type="EMBL" id="AACS02000007">
    <property type="protein sequence ID" value="EFI27367.1"/>
    <property type="molecule type" value="Genomic_DNA"/>
</dbReference>
<organism evidence="3 4">
    <name type="scientific">Coprinopsis cinerea (strain Okayama-7 / 130 / ATCC MYA-4618 / FGSC 9003)</name>
    <name type="common">Inky cap fungus</name>
    <name type="synonym">Hormographiella aspergillata</name>
    <dbReference type="NCBI Taxonomy" id="240176"/>
    <lineage>
        <taxon>Eukaryota</taxon>
        <taxon>Fungi</taxon>
        <taxon>Dikarya</taxon>
        <taxon>Basidiomycota</taxon>
        <taxon>Agaricomycotina</taxon>
        <taxon>Agaricomycetes</taxon>
        <taxon>Agaricomycetidae</taxon>
        <taxon>Agaricales</taxon>
        <taxon>Agaricineae</taxon>
        <taxon>Psathyrellaceae</taxon>
        <taxon>Coprinopsis</taxon>
    </lineage>
</organism>
<accession>D6RNP9</accession>
<evidence type="ECO:0008006" key="5">
    <source>
        <dbReference type="Google" id="ProtNLM"/>
    </source>
</evidence>
<protein>
    <recommendedName>
        <fullName evidence="5">Tropomyosin</fullName>
    </recommendedName>
</protein>
<name>D6RNP9_COPC7</name>
<dbReference type="SUPFAM" id="SSF57997">
    <property type="entry name" value="Tropomyosin"/>
    <property type="match status" value="1"/>
</dbReference>
<reference evidence="3 4" key="1">
    <citation type="journal article" date="2010" name="Proc. Natl. Acad. Sci. U.S.A.">
        <title>Insights into evolution of multicellular fungi from the assembled chromosomes of the mushroom Coprinopsis cinerea (Coprinus cinereus).</title>
        <authorList>
            <person name="Stajich J.E."/>
            <person name="Wilke S.K."/>
            <person name="Ahren D."/>
            <person name="Au C.H."/>
            <person name="Birren B.W."/>
            <person name="Borodovsky M."/>
            <person name="Burns C."/>
            <person name="Canback B."/>
            <person name="Casselton L.A."/>
            <person name="Cheng C.K."/>
            <person name="Deng J."/>
            <person name="Dietrich F.S."/>
            <person name="Fargo D.C."/>
            <person name="Farman M.L."/>
            <person name="Gathman A.C."/>
            <person name="Goldberg J."/>
            <person name="Guigo R."/>
            <person name="Hoegger P.J."/>
            <person name="Hooker J.B."/>
            <person name="Huggins A."/>
            <person name="James T.Y."/>
            <person name="Kamada T."/>
            <person name="Kilaru S."/>
            <person name="Kodira C."/>
            <person name="Kues U."/>
            <person name="Kupfer D."/>
            <person name="Kwan H.S."/>
            <person name="Lomsadze A."/>
            <person name="Li W."/>
            <person name="Lilly W.W."/>
            <person name="Ma L.J."/>
            <person name="Mackey A.J."/>
            <person name="Manning G."/>
            <person name="Martin F."/>
            <person name="Muraguchi H."/>
            <person name="Natvig D.O."/>
            <person name="Palmerini H."/>
            <person name="Ramesh M.A."/>
            <person name="Rehmeyer C.J."/>
            <person name="Roe B.A."/>
            <person name="Shenoy N."/>
            <person name="Stanke M."/>
            <person name="Ter-Hovhannisyan V."/>
            <person name="Tunlid A."/>
            <person name="Velagapudi R."/>
            <person name="Vision T.J."/>
            <person name="Zeng Q."/>
            <person name="Zolan M.E."/>
            <person name="Pukkila P.J."/>
        </authorList>
    </citation>
    <scope>NUCLEOTIDE SEQUENCE [LARGE SCALE GENOMIC DNA]</scope>
    <source>
        <strain evidence="4">Okayama-7 / 130 / ATCC MYA-4618 / FGSC 9003</strain>
    </source>
</reference>
<dbReference type="RefSeq" id="XP_002910861.1">
    <property type="nucleotide sequence ID" value="XM_002910815.1"/>
</dbReference>
<dbReference type="InterPro" id="IPR000533">
    <property type="entry name" value="Tropomyosin"/>
</dbReference>
<sequence>MSVYQAVTLVQTKVTTIISMWGCWLQLTRLPQAIAQAIAQRKQEIEQVRKILSDNLAFVAARRVDLDQQRIQLEQFRAILQGRSDLNVDNLKQEIDRCEYAVLWKLRGFPSDTLPMWKSTISSSCGWRSKQFTYNCSLVNPCSTRVTCKHNSSSNHNSYLFPMATDRIKAKLDQLRAEADAAVTRAEEAEAKVKKLEQALLEKEQENNSLRVRLERAEAEVDDTRTQLDHAKQYSLEGESSLKDAHNKQKKIDLLEEELDKAEQNLRETAEKLRQVDAKAEQLERQVKVGDQEKEALENKYAQLEEKYRKSQLELEELEKSLSGL</sequence>
<dbReference type="HOGENOM" id="CLU_855341_0_0_1"/>
<evidence type="ECO:0000256" key="2">
    <source>
        <dbReference type="SAM" id="Coils"/>
    </source>
</evidence>
<comment type="caution">
    <text evidence="3">The sequence shown here is derived from an EMBL/GenBank/DDBJ whole genome shotgun (WGS) entry which is preliminary data.</text>
</comment>
<dbReference type="InParanoid" id="D6RNP9"/>
<evidence type="ECO:0000313" key="4">
    <source>
        <dbReference type="Proteomes" id="UP000001861"/>
    </source>
</evidence>
<dbReference type="OrthoDB" id="128924at2759"/>
<feature type="coiled-coil region" evidence="2">
    <location>
        <begin position="165"/>
        <end position="321"/>
    </location>
</feature>
<evidence type="ECO:0000313" key="3">
    <source>
        <dbReference type="EMBL" id="EFI27367.1"/>
    </source>
</evidence>
<evidence type="ECO:0000256" key="1">
    <source>
        <dbReference type="ARBA" id="ARBA00023054"/>
    </source>
</evidence>
<dbReference type="Gene3D" id="1.20.5.340">
    <property type="match status" value="1"/>
</dbReference>
<dbReference type="KEGG" id="cci:CC1G_14840"/>
<dbReference type="AlphaFoldDB" id="D6RNP9"/>
<dbReference type="VEuPathDB" id="FungiDB:CC1G_14840"/>
<dbReference type="GeneID" id="9380250"/>
<dbReference type="Proteomes" id="UP000001861">
    <property type="component" value="Unassembled WGS sequence"/>
</dbReference>
<dbReference type="eggNOG" id="KOG1003">
    <property type="taxonomic scope" value="Eukaryota"/>
</dbReference>
<keyword evidence="4" id="KW-1185">Reference proteome</keyword>
<gene>
    <name evidence="3" type="ORF">CC1G_14840</name>
</gene>
<dbReference type="Pfam" id="PF00261">
    <property type="entry name" value="Tropomyosin"/>
    <property type="match status" value="1"/>
</dbReference>
<dbReference type="Gene3D" id="1.20.5.170">
    <property type="match status" value="1"/>
</dbReference>